<feature type="chain" id="PRO_5031362876" description="Porin" evidence="2">
    <location>
        <begin position="29"/>
        <end position="538"/>
    </location>
</feature>
<dbReference type="InterPro" id="IPR023614">
    <property type="entry name" value="Porin_dom_sf"/>
</dbReference>
<proteinExistence type="predicted"/>
<dbReference type="AlphaFoldDB" id="A0A7V5P1K5"/>
<evidence type="ECO:0008006" key="4">
    <source>
        <dbReference type="Google" id="ProtNLM"/>
    </source>
</evidence>
<accession>A0A7V5P1K5</accession>
<gene>
    <name evidence="3" type="ORF">ENJ96_09970</name>
</gene>
<evidence type="ECO:0000256" key="1">
    <source>
        <dbReference type="SAM" id="Coils"/>
    </source>
</evidence>
<protein>
    <recommendedName>
        <fullName evidence="4">Porin</fullName>
    </recommendedName>
</protein>
<dbReference type="Proteomes" id="UP000886101">
    <property type="component" value="Unassembled WGS sequence"/>
</dbReference>
<dbReference type="EMBL" id="DROK01000296">
    <property type="protein sequence ID" value="HHI98155.1"/>
    <property type="molecule type" value="Genomic_DNA"/>
</dbReference>
<keyword evidence="1" id="KW-0175">Coiled coil</keyword>
<feature type="coiled-coil region" evidence="1">
    <location>
        <begin position="28"/>
        <end position="62"/>
    </location>
</feature>
<evidence type="ECO:0000256" key="2">
    <source>
        <dbReference type="SAM" id="SignalP"/>
    </source>
</evidence>
<name>A0A7V5P1K5_9BACT</name>
<evidence type="ECO:0000313" key="3">
    <source>
        <dbReference type="EMBL" id="HHI98155.1"/>
    </source>
</evidence>
<dbReference type="Gene3D" id="2.40.160.10">
    <property type="entry name" value="Porin"/>
    <property type="match status" value="1"/>
</dbReference>
<feature type="non-terminal residue" evidence="3">
    <location>
        <position position="538"/>
    </location>
</feature>
<reference evidence="3" key="1">
    <citation type="journal article" date="2020" name="mSystems">
        <title>Genome- and Community-Level Interaction Insights into Carbon Utilization and Element Cycling Functions of Hydrothermarchaeota in Hydrothermal Sediment.</title>
        <authorList>
            <person name="Zhou Z."/>
            <person name="Liu Y."/>
            <person name="Xu W."/>
            <person name="Pan J."/>
            <person name="Luo Z.H."/>
            <person name="Li M."/>
        </authorList>
    </citation>
    <scope>NUCLEOTIDE SEQUENCE [LARGE SCALE GENOMIC DNA]</scope>
    <source>
        <strain evidence="3">HyVt-533</strain>
    </source>
</reference>
<keyword evidence="2" id="KW-0732">Signal</keyword>
<feature type="signal peptide" evidence="2">
    <location>
        <begin position="1"/>
        <end position="28"/>
    </location>
</feature>
<sequence>MRGRWSLLSLFTLCSFLLVLFWSGPAKASSKDEEIQALKQQVQMLLKRIEELEKKQAQTEKAVEQKAPVNWRAYWKNGFRIEYKDPEKNREYKFRFRTGIQLRYTYLDRDDDIANSEENYSSFTMRRLRFFVDGTAPNKYWKYFVHVQLEPRSKVNVHDAIVQWQKYKEFRVMIGRIKIPAMSMEYWQSGFKQNGTDRTIFTDDSEVYWPYDGGPRKPSTSEKDFNGIGTPTLKVGGHLLANGFPVGGMLLYRSQGIQANGYLDLFNKKQFLVYWVGLYNGRDTQGDRNTRSDDMLYCFRVGINWLPGSDPRGPMGPGTFNNYFMQGDYGYNTKPALATIFSTFYTKDRWKKVYDPTLFDGSANIMRSVTHDSENYGFDVALLFRYLGFSADLEFAWEEFQQDPNGTWEETWDRYGFRVNLGYFLVPRKWEITAKYAYLCRLDDNNLYNSLASGLGLVKLDNGKWGVEDYMQEFRVGVNYYWHGFNQYITADVAVLYRNIDDVSASEIRKLEEMKGSPLGLSPNDFDDDTQTDWRFRV</sequence>
<comment type="caution">
    <text evidence="3">The sequence shown here is derived from an EMBL/GenBank/DDBJ whole genome shotgun (WGS) entry which is preliminary data.</text>
</comment>
<organism evidence="3">
    <name type="scientific">Thermodesulfatator atlanticus</name>
    <dbReference type="NCBI Taxonomy" id="501497"/>
    <lineage>
        <taxon>Bacteria</taxon>
        <taxon>Pseudomonadati</taxon>
        <taxon>Thermodesulfobacteriota</taxon>
        <taxon>Thermodesulfobacteria</taxon>
        <taxon>Thermodesulfobacteriales</taxon>
        <taxon>Thermodesulfatatoraceae</taxon>
        <taxon>Thermodesulfatator</taxon>
    </lineage>
</organism>